<evidence type="ECO:0000256" key="1">
    <source>
        <dbReference type="ARBA" id="ARBA00022980"/>
    </source>
</evidence>
<dbReference type="Gene3D" id="3.30.1390.10">
    <property type="match status" value="1"/>
</dbReference>
<dbReference type="GO" id="GO:0005840">
    <property type="term" value="C:ribosome"/>
    <property type="evidence" value="ECO:0007669"/>
    <property type="project" value="UniProtKB-KW"/>
</dbReference>
<dbReference type="EMBL" id="HBKR01000259">
    <property type="protein sequence ID" value="CAE2263068.1"/>
    <property type="molecule type" value="Transcribed_RNA"/>
</dbReference>
<reference evidence="4" key="1">
    <citation type="submission" date="2021-01" db="EMBL/GenBank/DDBJ databases">
        <authorList>
            <person name="Corre E."/>
            <person name="Pelletier E."/>
            <person name="Niang G."/>
            <person name="Scheremetjew M."/>
            <person name="Finn R."/>
            <person name="Kale V."/>
            <person name="Holt S."/>
            <person name="Cochrane G."/>
            <person name="Meng A."/>
            <person name="Brown T."/>
            <person name="Cohen L."/>
        </authorList>
    </citation>
    <scope>NUCLEOTIDE SEQUENCE</scope>
    <source>
        <strain evidence="4">SoJaBio B1-5/56/2</strain>
    </source>
</reference>
<evidence type="ECO:0000313" key="4">
    <source>
        <dbReference type="EMBL" id="CAE2263068.1"/>
    </source>
</evidence>
<feature type="domain" description="Large ribosomal subunit protein bL12 C-terminal" evidence="3">
    <location>
        <begin position="119"/>
        <end position="184"/>
    </location>
</feature>
<sequence length="185" mass="20328">MRPLRFALRRQFALELSVFSHVRSYSTEKTAPAESNQKLNELAKECSKLSLKEFTALQRQIFIELGYSKDFYEQALLRSMGGGGVAVAAAPAPAQDAKAAAPKAEAEEEPEAKEEKTSFDVKLVSFPPTSKVQLIKELRVVTQKGLMEAKQTIEKGGVIAPKLGKEDAEKLKALLTKHQAVVELV</sequence>
<keyword evidence="1" id="KW-0689">Ribosomal protein</keyword>
<dbReference type="InterPro" id="IPR014719">
    <property type="entry name" value="Ribosomal_bL12_C/ClpS-like"/>
</dbReference>
<keyword evidence="2" id="KW-0687">Ribonucleoprotein</keyword>
<dbReference type="GO" id="GO:0006412">
    <property type="term" value="P:translation"/>
    <property type="evidence" value="ECO:0007669"/>
    <property type="project" value="InterPro"/>
</dbReference>
<dbReference type="CDD" id="cd00387">
    <property type="entry name" value="Ribosomal_L7_L12"/>
    <property type="match status" value="1"/>
</dbReference>
<gene>
    <name evidence="4" type="ORF">NAES01612_LOCUS143</name>
</gene>
<evidence type="ECO:0000256" key="2">
    <source>
        <dbReference type="ARBA" id="ARBA00023274"/>
    </source>
</evidence>
<organism evidence="4">
    <name type="scientific">Paramoeba aestuarina</name>
    <dbReference type="NCBI Taxonomy" id="180227"/>
    <lineage>
        <taxon>Eukaryota</taxon>
        <taxon>Amoebozoa</taxon>
        <taxon>Discosea</taxon>
        <taxon>Flabellinia</taxon>
        <taxon>Dactylopodida</taxon>
        <taxon>Paramoebidae</taxon>
        <taxon>Paramoeba</taxon>
    </lineage>
</organism>
<protein>
    <recommendedName>
        <fullName evidence="3">Large ribosomal subunit protein bL12 C-terminal domain-containing protein</fullName>
    </recommendedName>
</protein>
<dbReference type="PANTHER" id="PTHR45987">
    <property type="entry name" value="39S RIBOSOMAL PROTEIN L12"/>
    <property type="match status" value="1"/>
</dbReference>
<name>A0A7S4N404_9EUKA</name>
<dbReference type="GO" id="GO:0003735">
    <property type="term" value="F:structural constituent of ribosome"/>
    <property type="evidence" value="ECO:0007669"/>
    <property type="project" value="InterPro"/>
</dbReference>
<dbReference type="AlphaFoldDB" id="A0A7S4N404"/>
<evidence type="ECO:0000259" key="3">
    <source>
        <dbReference type="Pfam" id="PF00542"/>
    </source>
</evidence>
<dbReference type="Pfam" id="PF00542">
    <property type="entry name" value="Ribosomal_L12"/>
    <property type="match status" value="1"/>
</dbReference>
<dbReference type="SUPFAM" id="SSF54736">
    <property type="entry name" value="ClpS-like"/>
    <property type="match status" value="1"/>
</dbReference>
<dbReference type="GO" id="GO:0003729">
    <property type="term" value="F:mRNA binding"/>
    <property type="evidence" value="ECO:0007669"/>
    <property type="project" value="TreeGrafter"/>
</dbReference>
<proteinExistence type="predicted"/>
<dbReference type="InterPro" id="IPR000206">
    <property type="entry name" value="Ribosomal_bL12"/>
</dbReference>
<accession>A0A7S4N404</accession>
<dbReference type="InterPro" id="IPR013823">
    <property type="entry name" value="Ribosomal_bL12_C"/>
</dbReference>
<dbReference type="PANTHER" id="PTHR45987:SF4">
    <property type="entry name" value="LARGE RIBOSOMAL SUBUNIT PROTEIN BL12M"/>
    <property type="match status" value="1"/>
</dbReference>
<dbReference type="GO" id="GO:1990904">
    <property type="term" value="C:ribonucleoprotein complex"/>
    <property type="evidence" value="ECO:0007669"/>
    <property type="project" value="UniProtKB-KW"/>
</dbReference>